<dbReference type="GO" id="GO:0015031">
    <property type="term" value="P:protein transport"/>
    <property type="evidence" value="ECO:0007669"/>
    <property type="project" value="UniProtKB-KW"/>
</dbReference>
<dbReference type="GeneID" id="18926302"/>
<gene>
    <name evidence="14" type="ORF">MELLADRAFT_123246</name>
</gene>
<evidence type="ECO:0000256" key="7">
    <source>
        <dbReference type="ARBA" id="ARBA00022807"/>
    </source>
</evidence>
<dbReference type="Pfam" id="PF03416">
    <property type="entry name" value="Peptidase_C54"/>
    <property type="match status" value="1"/>
</dbReference>
<dbReference type="InParanoid" id="F4S071"/>
<dbReference type="SUPFAM" id="SSF54001">
    <property type="entry name" value="Cysteine proteinases"/>
    <property type="match status" value="1"/>
</dbReference>
<protein>
    <recommendedName>
        <fullName evidence="11">Cysteine protease</fullName>
        <ecNumber evidence="11">3.4.22.-</ecNumber>
    </recommendedName>
</protein>
<dbReference type="HOGENOM" id="CLU_1896698_0_0_1"/>
<dbReference type="GO" id="GO:0000045">
    <property type="term" value="P:autophagosome assembly"/>
    <property type="evidence" value="ECO:0007669"/>
    <property type="project" value="TreeGrafter"/>
</dbReference>
<evidence type="ECO:0000313" key="14">
    <source>
        <dbReference type="EMBL" id="EGG01910.1"/>
    </source>
</evidence>
<dbReference type="AlphaFoldDB" id="F4S071"/>
<evidence type="ECO:0000256" key="6">
    <source>
        <dbReference type="ARBA" id="ARBA00022801"/>
    </source>
</evidence>
<evidence type="ECO:0000256" key="9">
    <source>
        <dbReference type="ARBA" id="ARBA00023006"/>
    </source>
</evidence>
<reference evidence="15" key="1">
    <citation type="journal article" date="2011" name="Proc. Natl. Acad. Sci. U.S.A.">
        <title>Obligate biotrophy features unraveled by the genomic analysis of rust fungi.</title>
        <authorList>
            <person name="Duplessis S."/>
            <person name="Cuomo C.A."/>
            <person name="Lin Y.-C."/>
            <person name="Aerts A."/>
            <person name="Tisserant E."/>
            <person name="Veneault-Fourrey C."/>
            <person name="Joly D.L."/>
            <person name="Hacquard S."/>
            <person name="Amselem J."/>
            <person name="Cantarel B.L."/>
            <person name="Chiu R."/>
            <person name="Coutinho P.M."/>
            <person name="Feau N."/>
            <person name="Field M."/>
            <person name="Frey P."/>
            <person name="Gelhaye E."/>
            <person name="Goldberg J."/>
            <person name="Grabherr M.G."/>
            <person name="Kodira C.D."/>
            <person name="Kohler A."/>
            <person name="Kuees U."/>
            <person name="Lindquist E.A."/>
            <person name="Lucas S.M."/>
            <person name="Mago R."/>
            <person name="Mauceli E."/>
            <person name="Morin E."/>
            <person name="Murat C."/>
            <person name="Pangilinan J.L."/>
            <person name="Park R."/>
            <person name="Pearson M."/>
            <person name="Quesneville H."/>
            <person name="Rouhier N."/>
            <person name="Sakthikumar S."/>
            <person name="Salamov A.A."/>
            <person name="Schmutz J."/>
            <person name="Selles B."/>
            <person name="Shapiro H."/>
            <person name="Tanguay P."/>
            <person name="Tuskan G.A."/>
            <person name="Henrissat B."/>
            <person name="Van de Peer Y."/>
            <person name="Rouze P."/>
            <person name="Ellis J.G."/>
            <person name="Dodds P.N."/>
            <person name="Schein J.E."/>
            <person name="Zhong S."/>
            <person name="Hamelin R.C."/>
            <person name="Grigoriev I.V."/>
            <person name="Szabo L.J."/>
            <person name="Martin F."/>
        </authorList>
    </citation>
    <scope>NUCLEOTIDE SEQUENCE [LARGE SCALE GENOMIC DNA]</scope>
    <source>
        <strain evidence="15">98AG31 / pathotype 3-4-7</strain>
    </source>
</reference>
<keyword evidence="9" id="KW-0072">Autophagy</keyword>
<dbReference type="InterPro" id="IPR005078">
    <property type="entry name" value="Peptidase_C54"/>
</dbReference>
<accession>F4S071</accession>
<proteinExistence type="inferred from homology"/>
<dbReference type="RefSeq" id="XP_007414744.1">
    <property type="nucleotide sequence ID" value="XM_007414682.1"/>
</dbReference>
<dbReference type="PANTHER" id="PTHR22624">
    <property type="entry name" value="CYSTEINE PROTEASE ATG4"/>
    <property type="match status" value="1"/>
</dbReference>
<comment type="similarity">
    <text evidence="2 11">Belongs to the peptidase C54 family.</text>
</comment>
<evidence type="ECO:0000256" key="2">
    <source>
        <dbReference type="ARBA" id="ARBA00010958"/>
    </source>
</evidence>
<keyword evidence="7" id="KW-0788">Thiol protease</keyword>
<comment type="function">
    <text evidence="11">Required for selective autophagic degradation of the nucleus (nucleophagy) as well as for mitophagy which contributes to regulate mitochondrial quantity and quality by eliminating the mitochondria to a basal level to fulfill cellular energy requirements and preventing excess ROS production.</text>
</comment>
<sequence>MYPPESNPSSIHSKKNHSNFQRNKLSTSSSNDLYLISSNLTNHQIQTQIELDTLHEQLQFYLVPHHLSELKSDPTKSVRWRRPVLVLMNVQSGLDRVNINPSYCKTIEATFTFPQSVGIAGGRPSQSLFLWISI</sequence>
<keyword evidence="8" id="KW-0653">Protein transport</keyword>
<dbReference type="KEGG" id="mlr:MELLADRAFT_123246"/>
<dbReference type="InterPro" id="IPR046792">
    <property type="entry name" value="Peptidase_C54_cat"/>
</dbReference>
<dbReference type="EC" id="3.4.22.-" evidence="11"/>
<dbReference type="GO" id="GO:0004197">
    <property type="term" value="F:cysteine-type endopeptidase activity"/>
    <property type="evidence" value="ECO:0007669"/>
    <property type="project" value="TreeGrafter"/>
</dbReference>
<keyword evidence="15" id="KW-1185">Reference proteome</keyword>
<organism evidence="15">
    <name type="scientific">Melampsora larici-populina (strain 98AG31 / pathotype 3-4-7)</name>
    <name type="common">Poplar leaf rust fungus</name>
    <dbReference type="NCBI Taxonomy" id="747676"/>
    <lineage>
        <taxon>Eukaryota</taxon>
        <taxon>Fungi</taxon>
        <taxon>Dikarya</taxon>
        <taxon>Basidiomycota</taxon>
        <taxon>Pucciniomycotina</taxon>
        <taxon>Pucciniomycetes</taxon>
        <taxon>Pucciniales</taxon>
        <taxon>Melampsoraceae</taxon>
        <taxon>Melampsora</taxon>
    </lineage>
</organism>
<dbReference type="GO" id="GO:0000423">
    <property type="term" value="P:mitophagy"/>
    <property type="evidence" value="ECO:0007669"/>
    <property type="project" value="TreeGrafter"/>
</dbReference>
<dbReference type="InterPro" id="IPR038765">
    <property type="entry name" value="Papain-like_cys_pep_sf"/>
</dbReference>
<keyword evidence="3" id="KW-0813">Transport</keyword>
<feature type="region of interest" description="Disordered" evidence="12">
    <location>
        <begin position="1"/>
        <end position="25"/>
    </location>
</feature>
<name>F4S071_MELLP</name>
<evidence type="ECO:0000259" key="13">
    <source>
        <dbReference type="Pfam" id="PF03416"/>
    </source>
</evidence>
<dbReference type="GO" id="GO:0005634">
    <property type="term" value="C:nucleus"/>
    <property type="evidence" value="ECO:0007669"/>
    <property type="project" value="UniProtKB-SubCell"/>
</dbReference>
<keyword evidence="4 11" id="KW-0963">Cytoplasm</keyword>
<keyword evidence="5 11" id="KW-0645">Protease</keyword>
<evidence type="ECO:0000256" key="5">
    <source>
        <dbReference type="ARBA" id="ARBA00022670"/>
    </source>
</evidence>
<dbReference type="VEuPathDB" id="FungiDB:MELLADRAFT_123246"/>
<dbReference type="GO" id="GO:0019786">
    <property type="term" value="F:protein-phosphatidylethanolamide deconjugating activity"/>
    <property type="evidence" value="ECO:0007669"/>
    <property type="project" value="InterPro"/>
</dbReference>
<evidence type="ECO:0000256" key="3">
    <source>
        <dbReference type="ARBA" id="ARBA00022448"/>
    </source>
</evidence>
<evidence type="ECO:0000256" key="10">
    <source>
        <dbReference type="ARBA" id="ARBA00029362"/>
    </source>
</evidence>
<comment type="catalytic activity">
    <reaction evidence="10">
        <text>[protein]-C-terminal L-amino acid-glycyl-phosphatidylethanolamide + H2O = [protein]-C-terminal L-amino acid-glycine + a 1,2-diacyl-sn-glycero-3-phosphoethanolamine</text>
        <dbReference type="Rhea" id="RHEA:67548"/>
        <dbReference type="Rhea" id="RHEA-COMP:17323"/>
        <dbReference type="Rhea" id="RHEA-COMP:17324"/>
        <dbReference type="ChEBI" id="CHEBI:15377"/>
        <dbReference type="ChEBI" id="CHEBI:64612"/>
        <dbReference type="ChEBI" id="CHEBI:172940"/>
        <dbReference type="ChEBI" id="CHEBI:172941"/>
    </reaction>
    <physiologicalReaction direction="left-to-right" evidence="10">
        <dbReference type="Rhea" id="RHEA:67549"/>
    </physiologicalReaction>
</comment>
<dbReference type="GO" id="GO:0035973">
    <property type="term" value="P:aggrephagy"/>
    <property type="evidence" value="ECO:0007669"/>
    <property type="project" value="TreeGrafter"/>
</dbReference>
<keyword evidence="11" id="KW-0539">Nucleus</keyword>
<dbReference type="OrthoDB" id="2960936at2759"/>
<dbReference type="GO" id="GO:0016485">
    <property type="term" value="P:protein processing"/>
    <property type="evidence" value="ECO:0007669"/>
    <property type="project" value="TreeGrafter"/>
</dbReference>
<evidence type="ECO:0000256" key="4">
    <source>
        <dbReference type="ARBA" id="ARBA00022490"/>
    </source>
</evidence>
<dbReference type="Proteomes" id="UP000001072">
    <property type="component" value="Unassembled WGS sequence"/>
</dbReference>
<dbReference type="GO" id="GO:0034727">
    <property type="term" value="P:piecemeal microautophagy of the nucleus"/>
    <property type="evidence" value="ECO:0007669"/>
    <property type="project" value="TreeGrafter"/>
</dbReference>
<evidence type="ECO:0000256" key="8">
    <source>
        <dbReference type="ARBA" id="ARBA00022927"/>
    </source>
</evidence>
<dbReference type="EMBL" id="GL883134">
    <property type="protein sequence ID" value="EGG01910.1"/>
    <property type="molecule type" value="Genomic_DNA"/>
</dbReference>
<dbReference type="GO" id="GO:0000407">
    <property type="term" value="C:phagophore assembly site"/>
    <property type="evidence" value="ECO:0007669"/>
    <property type="project" value="UniProtKB-SubCell"/>
</dbReference>
<evidence type="ECO:0000256" key="11">
    <source>
        <dbReference type="RuleBase" id="RU363115"/>
    </source>
</evidence>
<evidence type="ECO:0000256" key="1">
    <source>
        <dbReference type="ARBA" id="ARBA00004329"/>
    </source>
</evidence>
<dbReference type="PANTHER" id="PTHR22624:SF49">
    <property type="entry name" value="CYSTEINE PROTEASE"/>
    <property type="match status" value="1"/>
</dbReference>
<dbReference type="STRING" id="747676.F4S071"/>
<feature type="domain" description="Peptidase C54 catalytic" evidence="13">
    <location>
        <begin position="38"/>
        <end position="130"/>
    </location>
</feature>
<comment type="subcellular location">
    <subcellularLocation>
        <location evidence="11">Nucleus</location>
    </subcellularLocation>
    <subcellularLocation>
        <location evidence="11">Cytoplasm</location>
    </subcellularLocation>
    <subcellularLocation>
        <location evidence="1">Preautophagosomal structure</location>
    </subcellularLocation>
</comment>
<evidence type="ECO:0000256" key="12">
    <source>
        <dbReference type="SAM" id="MobiDB-lite"/>
    </source>
</evidence>
<keyword evidence="6 11" id="KW-0378">Hydrolase</keyword>
<evidence type="ECO:0000313" key="15">
    <source>
        <dbReference type="Proteomes" id="UP000001072"/>
    </source>
</evidence>